<organism evidence="1 2">
    <name type="scientific">Streptomyces yanii</name>
    <dbReference type="NCBI Taxonomy" id="78510"/>
    <lineage>
        <taxon>Bacteria</taxon>
        <taxon>Bacillati</taxon>
        <taxon>Actinomycetota</taxon>
        <taxon>Actinomycetes</taxon>
        <taxon>Kitasatosporales</taxon>
        <taxon>Streptomycetaceae</taxon>
        <taxon>Streptomyces</taxon>
    </lineage>
</organism>
<proteinExistence type="predicted"/>
<sequence length="81" mass="9382">MEFITFPHELVQAQRDWKSTYQALAAPCLRNRTVLRRRLLHLSARIQWHPFWTADPGRSAAARVELRRQARTGSRTAARAG</sequence>
<evidence type="ECO:0000313" key="2">
    <source>
        <dbReference type="Proteomes" id="UP001589710"/>
    </source>
</evidence>
<reference evidence="1 2" key="1">
    <citation type="submission" date="2024-09" db="EMBL/GenBank/DDBJ databases">
        <authorList>
            <person name="Sun Q."/>
            <person name="Mori K."/>
        </authorList>
    </citation>
    <scope>NUCLEOTIDE SEQUENCE [LARGE SCALE GENOMIC DNA]</scope>
    <source>
        <strain evidence="1 2">JCM 3331</strain>
    </source>
</reference>
<accession>A0ABV5RE65</accession>
<dbReference type="RefSeq" id="WP_345512757.1">
    <property type="nucleotide sequence ID" value="NZ_BAAAXD010000017.1"/>
</dbReference>
<name>A0ABV5RE65_9ACTN</name>
<evidence type="ECO:0000313" key="1">
    <source>
        <dbReference type="EMBL" id="MFB9576161.1"/>
    </source>
</evidence>
<comment type="caution">
    <text evidence="1">The sequence shown here is derived from an EMBL/GenBank/DDBJ whole genome shotgun (WGS) entry which is preliminary data.</text>
</comment>
<keyword evidence="2" id="KW-1185">Reference proteome</keyword>
<protein>
    <submittedName>
        <fullName evidence="1">Uncharacterized protein</fullName>
    </submittedName>
</protein>
<gene>
    <name evidence="1" type="ORF">ACFFTL_28720</name>
</gene>
<dbReference type="Proteomes" id="UP001589710">
    <property type="component" value="Unassembled WGS sequence"/>
</dbReference>
<dbReference type="EMBL" id="JBHMCG010000120">
    <property type="protein sequence ID" value="MFB9576161.1"/>
    <property type="molecule type" value="Genomic_DNA"/>
</dbReference>